<protein>
    <recommendedName>
        <fullName evidence="7">Major facilitator superfamily associated domain-containing protein</fullName>
    </recommendedName>
</protein>
<evidence type="ECO:0000256" key="6">
    <source>
        <dbReference type="SAM" id="Phobius"/>
    </source>
</evidence>
<comment type="subcellular location">
    <subcellularLocation>
        <location evidence="1">Membrane</location>
        <topology evidence="1">Multi-pass membrane protein</topology>
    </subcellularLocation>
</comment>
<feature type="transmembrane region" description="Helical" evidence="6">
    <location>
        <begin position="391"/>
        <end position="410"/>
    </location>
</feature>
<evidence type="ECO:0000256" key="3">
    <source>
        <dbReference type="ARBA" id="ARBA00022692"/>
    </source>
</evidence>
<dbReference type="Gene3D" id="1.20.1250.20">
    <property type="entry name" value="MFS general substrate transporter like domains"/>
    <property type="match status" value="2"/>
</dbReference>
<dbReference type="AlphaFoldDB" id="A0A7M5V350"/>
<evidence type="ECO:0000313" key="8">
    <source>
        <dbReference type="EnsemblMetazoa" id="CLYHEMP001623.1"/>
    </source>
</evidence>
<feature type="transmembrane region" description="Helical" evidence="6">
    <location>
        <begin position="121"/>
        <end position="141"/>
    </location>
</feature>
<dbReference type="Proteomes" id="UP000594262">
    <property type="component" value="Unplaced"/>
</dbReference>
<accession>A0A7M5V350</accession>
<evidence type="ECO:0000313" key="9">
    <source>
        <dbReference type="Proteomes" id="UP000594262"/>
    </source>
</evidence>
<dbReference type="RefSeq" id="XP_066913492.1">
    <property type="nucleotide sequence ID" value="XM_067057391.1"/>
</dbReference>
<dbReference type="GO" id="GO:0016020">
    <property type="term" value="C:membrane"/>
    <property type="evidence" value="ECO:0007669"/>
    <property type="project" value="UniProtKB-SubCell"/>
</dbReference>
<dbReference type="Pfam" id="PF12832">
    <property type="entry name" value="MFS_1_like"/>
    <property type="match status" value="1"/>
</dbReference>
<reference evidence="8" key="1">
    <citation type="submission" date="2021-01" db="UniProtKB">
        <authorList>
            <consortium name="EnsemblMetazoa"/>
        </authorList>
    </citation>
    <scope>IDENTIFICATION</scope>
</reference>
<evidence type="ECO:0000259" key="7">
    <source>
        <dbReference type="Pfam" id="PF12832"/>
    </source>
</evidence>
<dbReference type="InterPro" id="IPR051717">
    <property type="entry name" value="MFS_MFSD6"/>
</dbReference>
<sequence>MTSTSNKDKMNEKAQKLLSDIEIYELEDEERKSQQKQQHQLVPRRKQKKASVFFTLPTKCCYIFLAASNACIEPFLNVFLVSTGLTIGQSALISGIRILASLICRPCWYSLCTQKIRRKNTIFWCMCIIAAGLTFPMPWIADESKNVTLQECVPMKKFRPANNMIQTNPCSNGTSHNVLFFVMLSVNIASSVFTSALPLQLDVAANDVFTSTKYDINLHSQQMYDGIGQSIGALAAGSVAQQYKENYRGVFSVYLPMVGTLAVASVFLFYQVRSVPFVRQKHISCTQSAQGLGIMLKNMNIIIMMITIVVVGVADGINRYFLLLYMQNIEATKIQMGLSLAVSGLTSFLMMKFQRNNLEISRDNTSALTCLCTFCYALTLFFMSAITNPWLVLPVQLLYGIGHGIFWSAVQDYFQKQTKNKILTSLNQFIQILKENVGFIIANIIGGVLYSNDKSSFLFQVTSFFYFGFTIMLVLLSLVCYVYRKCTKQRKGRINNNKDKRIQDGPKLMVTDLE</sequence>
<proteinExistence type="inferred from homology"/>
<feature type="transmembrane region" description="Helical" evidence="6">
    <location>
        <begin position="79"/>
        <end position="100"/>
    </location>
</feature>
<comment type="similarity">
    <text evidence="2">Belongs to the major facilitator superfamily. MFSD6 family.</text>
</comment>
<evidence type="ECO:0000256" key="2">
    <source>
        <dbReference type="ARBA" id="ARBA00005241"/>
    </source>
</evidence>
<dbReference type="SUPFAM" id="SSF103473">
    <property type="entry name" value="MFS general substrate transporter"/>
    <property type="match status" value="1"/>
</dbReference>
<evidence type="ECO:0000256" key="5">
    <source>
        <dbReference type="ARBA" id="ARBA00023136"/>
    </source>
</evidence>
<feature type="transmembrane region" description="Helical" evidence="6">
    <location>
        <begin position="291"/>
        <end position="314"/>
    </location>
</feature>
<organism evidence="8 9">
    <name type="scientific">Clytia hemisphaerica</name>
    <dbReference type="NCBI Taxonomy" id="252671"/>
    <lineage>
        <taxon>Eukaryota</taxon>
        <taxon>Metazoa</taxon>
        <taxon>Cnidaria</taxon>
        <taxon>Hydrozoa</taxon>
        <taxon>Hydroidolina</taxon>
        <taxon>Leptothecata</taxon>
        <taxon>Obeliida</taxon>
        <taxon>Clytiidae</taxon>
        <taxon>Clytia</taxon>
    </lineage>
</organism>
<keyword evidence="5 6" id="KW-0472">Membrane</keyword>
<keyword evidence="4 6" id="KW-1133">Transmembrane helix</keyword>
<feature type="transmembrane region" description="Helical" evidence="6">
    <location>
        <begin position="431"/>
        <end position="451"/>
    </location>
</feature>
<feature type="transmembrane region" description="Helical" evidence="6">
    <location>
        <begin position="365"/>
        <end position="385"/>
    </location>
</feature>
<dbReference type="InterPro" id="IPR024989">
    <property type="entry name" value="MFS_assoc_dom"/>
</dbReference>
<dbReference type="PANTHER" id="PTHR16172">
    <property type="entry name" value="MAJOR FACILITATOR SUPERFAMILY DOMAIN-CONTAINING PROTEIN 6-LIKE"/>
    <property type="match status" value="1"/>
</dbReference>
<dbReference type="EnsemblMetazoa" id="CLYHEMT001623.1">
    <property type="protein sequence ID" value="CLYHEMP001623.1"/>
    <property type="gene ID" value="CLYHEMG001623"/>
</dbReference>
<dbReference type="PANTHER" id="PTHR16172:SF41">
    <property type="entry name" value="MAJOR FACILITATOR SUPERFAMILY DOMAIN-CONTAINING PROTEIN 6-LIKE"/>
    <property type="match status" value="1"/>
</dbReference>
<feature type="domain" description="Major facilitator superfamily associated" evidence="7">
    <location>
        <begin position="59"/>
        <end position="461"/>
    </location>
</feature>
<keyword evidence="9" id="KW-1185">Reference proteome</keyword>
<dbReference type="InterPro" id="IPR036259">
    <property type="entry name" value="MFS_trans_sf"/>
</dbReference>
<evidence type="ECO:0000256" key="1">
    <source>
        <dbReference type="ARBA" id="ARBA00004141"/>
    </source>
</evidence>
<feature type="transmembrane region" description="Helical" evidence="6">
    <location>
        <begin position="50"/>
        <end position="67"/>
    </location>
</feature>
<feature type="transmembrane region" description="Helical" evidence="6">
    <location>
        <begin position="251"/>
        <end position="270"/>
    </location>
</feature>
<keyword evidence="3 6" id="KW-0812">Transmembrane</keyword>
<dbReference type="OrthoDB" id="10029266at2759"/>
<dbReference type="GeneID" id="136800736"/>
<name>A0A7M5V350_9CNID</name>
<feature type="transmembrane region" description="Helical" evidence="6">
    <location>
        <begin position="463"/>
        <end position="483"/>
    </location>
</feature>
<evidence type="ECO:0000256" key="4">
    <source>
        <dbReference type="ARBA" id="ARBA00022989"/>
    </source>
</evidence>